<protein>
    <submittedName>
        <fullName evidence="3">Uncharacterized protein</fullName>
    </submittedName>
</protein>
<feature type="coiled-coil region" evidence="1">
    <location>
        <begin position="3"/>
        <end position="55"/>
    </location>
</feature>
<feature type="compositionally biased region" description="Low complexity" evidence="2">
    <location>
        <begin position="266"/>
        <end position="283"/>
    </location>
</feature>
<keyword evidence="1" id="KW-0175">Coiled coil</keyword>
<dbReference type="VEuPathDB" id="VectorBase:RPRC013928"/>
<evidence type="ECO:0000256" key="1">
    <source>
        <dbReference type="SAM" id="Coils"/>
    </source>
</evidence>
<feature type="region of interest" description="Disordered" evidence="2">
    <location>
        <begin position="224"/>
        <end position="244"/>
    </location>
</feature>
<reference evidence="3" key="1">
    <citation type="submission" date="2015-05" db="UniProtKB">
        <authorList>
            <consortium name="EnsemblMetazoa"/>
        </authorList>
    </citation>
    <scope>IDENTIFICATION</scope>
</reference>
<dbReference type="AlphaFoldDB" id="T1ICA8"/>
<keyword evidence="4" id="KW-1185">Reference proteome</keyword>
<accession>T1ICA8</accession>
<dbReference type="Proteomes" id="UP000015103">
    <property type="component" value="Unassembled WGS sequence"/>
</dbReference>
<dbReference type="EMBL" id="ACPB03027800">
    <property type="status" value="NOT_ANNOTATED_CDS"/>
    <property type="molecule type" value="Genomic_DNA"/>
</dbReference>
<name>T1ICA8_RHOPR</name>
<sequence>MEVQAARAEIDALKADNQGFSNNISGLKSEIKSDINSLRNDLKILNVKNATLNKKHSLFERKISYLNSLMIEYEQASYANKIRLSNIPFSETEDIFSLIKIIGEFIGCTVVESDIDFSYRLKLKRLMPLPPIIIKFVRKEMKNKFFSLFWAKKESINTNLFFATKLDNPKKIYISEDMGRETTSYLVEEEDSQPMLIRNGNDFVQFGYDIATDLEECSSFATGDETETDEVLTHQIGKPSKKRKFKRSQSCKISEFLKPSLPNVKPTLPSPLTTNPNLPSTSSVKPKQDLVTPLPKND</sequence>
<evidence type="ECO:0000313" key="4">
    <source>
        <dbReference type="Proteomes" id="UP000015103"/>
    </source>
</evidence>
<proteinExistence type="predicted"/>
<evidence type="ECO:0000313" key="3">
    <source>
        <dbReference type="EnsemblMetazoa" id="RPRC013928-PA"/>
    </source>
</evidence>
<feature type="region of interest" description="Disordered" evidence="2">
    <location>
        <begin position="260"/>
        <end position="298"/>
    </location>
</feature>
<dbReference type="Gene3D" id="1.20.58.130">
    <property type="match status" value="1"/>
</dbReference>
<organism evidence="3 4">
    <name type="scientific">Rhodnius prolixus</name>
    <name type="common">Triatomid bug</name>
    <dbReference type="NCBI Taxonomy" id="13249"/>
    <lineage>
        <taxon>Eukaryota</taxon>
        <taxon>Metazoa</taxon>
        <taxon>Ecdysozoa</taxon>
        <taxon>Arthropoda</taxon>
        <taxon>Hexapoda</taxon>
        <taxon>Insecta</taxon>
        <taxon>Pterygota</taxon>
        <taxon>Neoptera</taxon>
        <taxon>Paraneoptera</taxon>
        <taxon>Hemiptera</taxon>
        <taxon>Heteroptera</taxon>
        <taxon>Panheteroptera</taxon>
        <taxon>Cimicomorpha</taxon>
        <taxon>Reduviidae</taxon>
        <taxon>Triatominae</taxon>
        <taxon>Rhodnius</taxon>
    </lineage>
</organism>
<dbReference type="EnsemblMetazoa" id="RPRC013928-RA">
    <property type="protein sequence ID" value="RPRC013928-PA"/>
    <property type="gene ID" value="RPRC013928"/>
</dbReference>
<evidence type="ECO:0000256" key="2">
    <source>
        <dbReference type="SAM" id="MobiDB-lite"/>
    </source>
</evidence>
<dbReference type="EMBL" id="ACPB03027801">
    <property type="status" value="NOT_ANNOTATED_CDS"/>
    <property type="molecule type" value="Genomic_DNA"/>
</dbReference>
<dbReference type="HOGENOM" id="CLU_889399_0_0_1"/>
<dbReference type="InParanoid" id="T1ICA8"/>